<dbReference type="EMBL" id="BSYO01000020">
    <property type="protein sequence ID" value="GMH19528.1"/>
    <property type="molecule type" value="Genomic_DNA"/>
</dbReference>
<dbReference type="Proteomes" id="UP001279734">
    <property type="component" value="Unassembled WGS sequence"/>
</dbReference>
<gene>
    <name evidence="1" type="ORF">Nepgr_021369</name>
</gene>
<accession>A0AAD3XW16</accession>
<proteinExistence type="predicted"/>
<sequence>MNLSWFESQDFELNPPTTRADQFLIKPPPQQACRHCDSQHPQVLLLQLQHIFNLVTFAGTVGGTGLKGFSLPPSASNQHEWAQHGLWHRSPGQPVHCSGLICPILEHRMTENNAGSDSNPNQWPDCLGCGGLDDCDLAKPRVVKNRLRKWAECIVLSEDSVMALLNAK</sequence>
<reference evidence="1" key="1">
    <citation type="submission" date="2023-05" db="EMBL/GenBank/DDBJ databases">
        <title>Nepenthes gracilis genome sequencing.</title>
        <authorList>
            <person name="Fukushima K."/>
        </authorList>
    </citation>
    <scope>NUCLEOTIDE SEQUENCE</scope>
    <source>
        <strain evidence="1">SING2019-196</strain>
    </source>
</reference>
<name>A0AAD3XW16_NEPGR</name>
<organism evidence="1 2">
    <name type="scientific">Nepenthes gracilis</name>
    <name type="common">Slender pitcher plant</name>
    <dbReference type="NCBI Taxonomy" id="150966"/>
    <lineage>
        <taxon>Eukaryota</taxon>
        <taxon>Viridiplantae</taxon>
        <taxon>Streptophyta</taxon>
        <taxon>Embryophyta</taxon>
        <taxon>Tracheophyta</taxon>
        <taxon>Spermatophyta</taxon>
        <taxon>Magnoliopsida</taxon>
        <taxon>eudicotyledons</taxon>
        <taxon>Gunneridae</taxon>
        <taxon>Pentapetalae</taxon>
        <taxon>Caryophyllales</taxon>
        <taxon>Nepenthaceae</taxon>
        <taxon>Nepenthes</taxon>
    </lineage>
</organism>
<comment type="caution">
    <text evidence="1">The sequence shown here is derived from an EMBL/GenBank/DDBJ whole genome shotgun (WGS) entry which is preliminary data.</text>
</comment>
<evidence type="ECO:0000313" key="2">
    <source>
        <dbReference type="Proteomes" id="UP001279734"/>
    </source>
</evidence>
<keyword evidence="2" id="KW-1185">Reference proteome</keyword>
<protein>
    <submittedName>
        <fullName evidence="1">Uncharacterized protein</fullName>
    </submittedName>
</protein>
<evidence type="ECO:0000313" key="1">
    <source>
        <dbReference type="EMBL" id="GMH19528.1"/>
    </source>
</evidence>
<dbReference type="AlphaFoldDB" id="A0AAD3XW16"/>